<evidence type="ECO:0000256" key="4">
    <source>
        <dbReference type="ARBA" id="ARBA00022989"/>
    </source>
</evidence>
<proteinExistence type="predicted"/>
<organism evidence="14 15">
    <name type="scientific">Kalanchoe fedtschenkoi</name>
    <name type="common">Lavender scallops</name>
    <name type="synonym">South American air plant</name>
    <dbReference type="NCBI Taxonomy" id="63787"/>
    <lineage>
        <taxon>Eukaryota</taxon>
        <taxon>Viridiplantae</taxon>
        <taxon>Streptophyta</taxon>
        <taxon>Embryophyta</taxon>
        <taxon>Tracheophyta</taxon>
        <taxon>Spermatophyta</taxon>
        <taxon>Magnoliopsida</taxon>
        <taxon>eudicotyledons</taxon>
        <taxon>Gunneridae</taxon>
        <taxon>Pentapetalae</taxon>
        <taxon>Saxifragales</taxon>
        <taxon>Crassulaceae</taxon>
        <taxon>Kalanchoe</taxon>
    </lineage>
</organism>
<evidence type="ECO:0000256" key="2">
    <source>
        <dbReference type="ARBA" id="ARBA00004167"/>
    </source>
</evidence>
<evidence type="ECO:0000256" key="3">
    <source>
        <dbReference type="ARBA" id="ARBA00022692"/>
    </source>
</evidence>
<keyword evidence="9" id="KW-0804">Transcription</keyword>
<keyword evidence="15" id="KW-1185">Reference proteome</keyword>
<evidence type="ECO:0000256" key="11">
    <source>
        <dbReference type="SAM" id="MobiDB-lite"/>
    </source>
</evidence>
<dbReference type="SUPFAM" id="SSF101941">
    <property type="entry name" value="NAC domain"/>
    <property type="match status" value="1"/>
</dbReference>
<protein>
    <recommendedName>
        <fullName evidence="13">NAC domain-containing protein</fullName>
    </recommendedName>
</protein>
<keyword evidence="8" id="KW-0010">Activator</keyword>
<keyword evidence="6" id="KW-0238">DNA-binding</keyword>
<dbReference type="Proteomes" id="UP000594263">
    <property type="component" value="Unplaced"/>
</dbReference>
<comment type="subcellular location">
    <subcellularLocation>
        <location evidence="2">Membrane</location>
        <topology evidence="2">Single-pass membrane protein</topology>
    </subcellularLocation>
    <subcellularLocation>
        <location evidence="1">Nucleus</location>
    </subcellularLocation>
</comment>
<feature type="region of interest" description="Disordered" evidence="11">
    <location>
        <begin position="435"/>
        <end position="454"/>
    </location>
</feature>
<dbReference type="PANTHER" id="PTHR31744">
    <property type="entry name" value="PROTEIN CUP-SHAPED COTYLEDON 2-RELATED"/>
    <property type="match status" value="1"/>
</dbReference>
<dbReference type="Gene3D" id="2.170.150.80">
    <property type="entry name" value="NAC domain"/>
    <property type="match status" value="1"/>
</dbReference>
<keyword evidence="4 12" id="KW-1133">Transmembrane helix</keyword>
<dbReference type="AlphaFoldDB" id="A0A7N1A0X6"/>
<evidence type="ECO:0000256" key="8">
    <source>
        <dbReference type="ARBA" id="ARBA00023159"/>
    </source>
</evidence>
<evidence type="ECO:0000256" key="6">
    <source>
        <dbReference type="ARBA" id="ARBA00023125"/>
    </source>
</evidence>
<keyword evidence="3 12" id="KW-0812">Transmembrane</keyword>
<dbReference type="PROSITE" id="PS51005">
    <property type="entry name" value="NAC"/>
    <property type="match status" value="1"/>
</dbReference>
<dbReference type="GO" id="GO:0006355">
    <property type="term" value="P:regulation of DNA-templated transcription"/>
    <property type="evidence" value="ECO:0007669"/>
    <property type="project" value="InterPro"/>
</dbReference>
<dbReference type="GO" id="GO:0000976">
    <property type="term" value="F:transcription cis-regulatory region binding"/>
    <property type="evidence" value="ECO:0007669"/>
    <property type="project" value="UniProtKB-ARBA"/>
</dbReference>
<dbReference type="GO" id="GO:0016020">
    <property type="term" value="C:membrane"/>
    <property type="evidence" value="ECO:0007669"/>
    <property type="project" value="UniProtKB-SubCell"/>
</dbReference>
<feature type="region of interest" description="Disordered" evidence="11">
    <location>
        <begin position="170"/>
        <end position="214"/>
    </location>
</feature>
<evidence type="ECO:0000256" key="9">
    <source>
        <dbReference type="ARBA" id="ARBA00023163"/>
    </source>
</evidence>
<dbReference type="Gramene" id="Kaladp0058s0554.1.v1.1">
    <property type="protein sequence ID" value="Kaladp0058s0554.1.v1.1"/>
    <property type="gene ID" value="Kaladp0058s0554.v1.1"/>
</dbReference>
<evidence type="ECO:0000259" key="13">
    <source>
        <dbReference type="PROSITE" id="PS51005"/>
    </source>
</evidence>
<evidence type="ECO:0000256" key="10">
    <source>
        <dbReference type="ARBA" id="ARBA00023242"/>
    </source>
</evidence>
<dbReference type="FunFam" id="2.170.150.80:FF:000002">
    <property type="entry name" value="Nac domain-containing protein 86"/>
    <property type="match status" value="1"/>
</dbReference>
<feature type="compositionally biased region" description="Low complexity" evidence="11">
    <location>
        <begin position="182"/>
        <end position="197"/>
    </location>
</feature>
<evidence type="ECO:0000313" key="15">
    <source>
        <dbReference type="Proteomes" id="UP000594263"/>
    </source>
</evidence>
<feature type="compositionally biased region" description="Basic and acidic residues" evidence="11">
    <location>
        <begin position="170"/>
        <end position="179"/>
    </location>
</feature>
<feature type="region of interest" description="Disordered" evidence="11">
    <location>
        <begin position="519"/>
        <end position="543"/>
    </location>
</feature>
<dbReference type="GO" id="GO:0005634">
    <property type="term" value="C:nucleus"/>
    <property type="evidence" value="ECO:0007669"/>
    <property type="project" value="UniProtKB-SubCell"/>
</dbReference>
<name>A0A7N1A0X6_KALFE</name>
<dbReference type="EnsemblPlants" id="Kaladp0058s0554.1.v1.1">
    <property type="protein sequence ID" value="Kaladp0058s0554.1.v1.1"/>
    <property type="gene ID" value="Kaladp0058s0554.v1.1"/>
</dbReference>
<keyword evidence="5" id="KW-0805">Transcription regulation</keyword>
<feature type="transmembrane region" description="Helical" evidence="12">
    <location>
        <begin position="591"/>
        <end position="613"/>
    </location>
</feature>
<accession>A0A7N1A0X6</accession>
<evidence type="ECO:0000256" key="1">
    <source>
        <dbReference type="ARBA" id="ARBA00004123"/>
    </source>
</evidence>
<keyword evidence="7 12" id="KW-0472">Membrane</keyword>
<evidence type="ECO:0000256" key="5">
    <source>
        <dbReference type="ARBA" id="ARBA00023015"/>
    </source>
</evidence>
<reference evidence="14" key="1">
    <citation type="submission" date="2021-01" db="UniProtKB">
        <authorList>
            <consortium name="EnsemblPlants"/>
        </authorList>
    </citation>
    <scope>IDENTIFICATION</scope>
</reference>
<dbReference type="Pfam" id="PF02365">
    <property type="entry name" value="NAM"/>
    <property type="match status" value="1"/>
</dbReference>
<dbReference type="PANTHER" id="PTHR31744:SF216">
    <property type="entry name" value="NAC TRANSCRIPTION FACTOR"/>
    <property type="match status" value="1"/>
</dbReference>
<feature type="domain" description="NAC" evidence="13">
    <location>
        <begin position="9"/>
        <end position="164"/>
    </location>
</feature>
<keyword evidence="10" id="KW-0539">Nucleus</keyword>
<dbReference type="OMA" id="IRIKARQ"/>
<dbReference type="InterPro" id="IPR036093">
    <property type="entry name" value="NAC_dom_sf"/>
</dbReference>
<sequence length="616" mass="67670">MAVLSTDALPLGFRFRPTDEELINHYLRLKINGRDSEVRVIPEIDVCKWEPWDLPDLSVIKTGDPEWFFFCPRDRKYPNGHRSNRATEAGYWKATGKDRTIKSKKTAAPSNLIGMKKTLVFYRGRAPKGERTHWIMHEYRATDKDLDGTGPGQGAFVLCRLFRKSDERNDVPKYDEVDHTGSSPATTRSSPDDTSSDIVQEAGAPETKQPEGIRRWLTDKADKMTDSFAGPVDSCCSNLASDSEDHAVEIKTSEDYPVVGTSPKVYESNHNLLDNNEFDSTLIPEDLPYVGSPFASDFGYRYNGFQDGTGEQDIVLTELLDEVLNDLPCEESASHKNSAIGSGSYLSDQLCVLSYRQSDTYGIGNGIYGNKDVEMSQLQYDLGIGGPLWSNEPTDSESNIQILAYPGHFPADRSFGDGVLGSSIVELPESATGVHGRSFKSEESADPKACANGGAKTGIKIRTRQPQRQLNSDASLQQGIAPRRIRLQIPSTVDVLGETMKNEDQAEVVSSVSSVALATEERASTTESEAESDLTASEEKSEVCDISREQNSCSLRQRVKQSGQVNTPPITWKSRRGAIAAWNGPVSLEAVIASVILLAMISLAVILGAGRWYSSQ</sequence>
<evidence type="ECO:0000256" key="12">
    <source>
        <dbReference type="SAM" id="Phobius"/>
    </source>
</evidence>
<evidence type="ECO:0000256" key="7">
    <source>
        <dbReference type="ARBA" id="ARBA00023136"/>
    </source>
</evidence>
<dbReference type="InterPro" id="IPR003441">
    <property type="entry name" value="NAC-dom"/>
</dbReference>
<evidence type="ECO:0000313" key="14">
    <source>
        <dbReference type="EnsemblPlants" id="Kaladp0058s0554.1.v1.1"/>
    </source>
</evidence>